<dbReference type="Proteomes" id="UP001175228">
    <property type="component" value="Unassembled WGS sequence"/>
</dbReference>
<organism evidence="2 3">
    <name type="scientific">Armillaria luteobubalina</name>
    <dbReference type="NCBI Taxonomy" id="153913"/>
    <lineage>
        <taxon>Eukaryota</taxon>
        <taxon>Fungi</taxon>
        <taxon>Dikarya</taxon>
        <taxon>Basidiomycota</taxon>
        <taxon>Agaricomycotina</taxon>
        <taxon>Agaricomycetes</taxon>
        <taxon>Agaricomycetidae</taxon>
        <taxon>Agaricales</taxon>
        <taxon>Marasmiineae</taxon>
        <taxon>Physalacriaceae</taxon>
        <taxon>Armillaria</taxon>
    </lineage>
</organism>
<feature type="compositionally biased region" description="Basic residues" evidence="1">
    <location>
        <begin position="1"/>
        <end position="10"/>
    </location>
</feature>
<feature type="region of interest" description="Disordered" evidence="1">
    <location>
        <begin position="1"/>
        <end position="67"/>
    </location>
</feature>
<comment type="caution">
    <text evidence="2">The sequence shown here is derived from an EMBL/GenBank/DDBJ whole genome shotgun (WGS) entry which is preliminary data.</text>
</comment>
<dbReference type="Gene3D" id="3.10.20.90">
    <property type="entry name" value="Phosphatidylinositol 3-kinase Catalytic Subunit, Chain A, domain 1"/>
    <property type="match status" value="1"/>
</dbReference>
<reference evidence="2" key="1">
    <citation type="submission" date="2023-06" db="EMBL/GenBank/DDBJ databases">
        <authorList>
            <consortium name="Lawrence Berkeley National Laboratory"/>
            <person name="Ahrendt S."/>
            <person name="Sahu N."/>
            <person name="Indic B."/>
            <person name="Wong-Bajracharya J."/>
            <person name="Merenyi Z."/>
            <person name="Ke H.-M."/>
            <person name="Monk M."/>
            <person name="Kocsube S."/>
            <person name="Drula E."/>
            <person name="Lipzen A."/>
            <person name="Balint B."/>
            <person name="Henrissat B."/>
            <person name="Andreopoulos B."/>
            <person name="Martin F.M."/>
            <person name="Harder C.B."/>
            <person name="Rigling D."/>
            <person name="Ford K.L."/>
            <person name="Foster G.D."/>
            <person name="Pangilinan J."/>
            <person name="Papanicolaou A."/>
            <person name="Barry K."/>
            <person name="LaButti K."/>
            <person name="Viragh M."/>
            <person name="Koriabine M."/>
            <person name="Yan M."/>
            <person name="Riley R."/>
            <person name="Champramary S."/>
            <person name="Plett K.L."/>
            <person name="Tsai I.J."/>
            <person name="Slot J."/>
            <person name="Sipos G."/>
            <person name="Plett J."/>
            <person name="Nagy L.G."/>
            <person name="Grigoriev I.V."/>
        </authorList>
    </citation>
    <scope>NUCLEOTIDE SEQUENCE</scope>
    <source>
        <strain evidence="2">HWK02</strain>
    </source>
</reference>
<dbReference type="InterPro" id="IPR029071">
    <property type="entry name" value="Ubiquitin-like_domsf"/>
</dbReference>
<evidence type="ECO:0000313" key="2">
    <source>
        <dbReference type="EMBL" id="KAK0492929.1"/>
    </source>
</evidence>
<sequence>MGTTHSHTHYHNTYNSAKPSVPKEEAPHNRKEETPPNRKDGTPPKRKEETPSNRKEGTPPNRKEEKTYGDIYFSATYMSDTVSIRRKEATYYDNLRTILRKHFPTLSRDAMIIQTNNLDICKKEYVDIPGELWGDIGPRIRSIKIVTRSVTRPPPETYLGQSDDFYGADEDSALPPKQCYIIATVGANSVFVPRGRVTDYEDLVVSLVRYFPDLVQDHVVVQTSEGNNIPPGMWSDISQDIGNIKVISRRSRKMTIFVELLTGETESVTLSRSALVSDLADLIYSYNKYFVYQGEWLKFDRKLSDYNIREGSTVQQVEHSSKPWDWD</sequence>
<evidence type="ECO:0008006" key="4">
    <source>
        <dbReference type="Google" id="ProtNLM"/>
    </source>
</evidence>
<gene>
    <name evidence="2" type="ORF">EDD18DRAFT_1465141</name>
</gene>
<dbReference type="EMBL" id="JAUEPU010000027">
    <property type="protein sequence ID" value="KAK0492929.1"/>
    <property type="molecule type" value="Genomic_DNA"/>
</dbReference>
<dbReference type="SUPFAM" id="SSF54236">
    <property type="entry name" value="Ubiquitin-like"/>
    <property type="match status" value="1"/>
</dbReference>
<feature type="compositionally biased region" description="Basic and acidic residues" evidence="1">
    <location>
        <begin position="21"/>
        <end position="67"/>
    </location>
</feature>
<accession>A0AA39UQG0</accession>
<name>A0AA39UQG0_9AGAR</name>
<protein>
    <recommendedName>
        <fullName evidence="4">Ubiquitin-like domain-containing protein</fullName>
    </recommendedName>
</protein>
<evidence type="ECO:0000313" key="3">
    <source>
        <dbReference type="Proteomes" id="UP001175228"/>
    </source>
</evidence>
<proteinExistence type="predicted"/>
<keyword evidence="3" id="KW-1185">Reference proteome</keyword>
<dbReference type="AlphaFoldDB" id="A0AA39UQG0"/>
<dbReference type="CDD" id="cd17039">
    <property type="entry name" value="Ubl_ubiquitin_like"/>
    <property type="match status" value="1"/>
</dbReference>
<evidence type="ECO:0000256" key="1">
    <source>
        <dbReference type="SAM" id="MobiDB-lite"/>
    </source>
</evidence>